<comment type="caution">
    <text evidence="2">The sequence shown here is derived from an EMBL/GenBank/DDBJ whole genome shotgun (WGS) entry which is preliminary data.</text>
</comment>
<dbReference type="AlphaFoldDB" id="A0A2V2BES8"/>
<keyword evidence="1" id="KW-1133">Transmembrane helix</keyword>
<gene>
    <name evidence="2" type="ORF">C7431_11474</name>
</gene>
<evidence type="ECO:0000313" key="2">
    <source>
        <dbReference type="EMBL" id="PWK93615.1"/>
    </source>
</evidence>
<keyword evidence="1" id="KW-0812">Transmembrane</keyword>
<name>A0A2V2BES8_9GAMM</name>
<protein>
    <submittedName>
        <fullName evidence="2">Uncharacterized protein</fullName>
    </submittedName>
</protein>
<sequence length="66" mass="7637">MLFSLLLPVHFILPPVYYLTALLSISDYYLQFYRTANHKTGRKAAYRLTFQQSFVKNCTAADSSLQ</sequence>
<feature type="transmembrane region" description="Helical" evidence="1">
    <location>
        <begin position="12"/>
        <end position="30"/>
    </location>
</feature>
<keyword evidence="1" id="KW-0472">Membrane</keyword>
<evidence type="ECO:0000313" key="3">
    <source>
        <dbReference type="Proteomes" id="UP000245981"/>
    </source>
</evidence>
<organism evidence="2 3">
    <name type="scientific">Pantoea allii</name>
    <dbReference type="NCBI Taxonomy" id="574096"/>
    <lineage>
        <taxon>Bacteria</taxon>
        <taxon>Pseudomonadati</taxon>
        <taxon>Pseudomonadota</taxon>
        <taxon>Gammaproteobacteria</taxon>
        <taxon>Enterobacterales</taxon>
        <taxon>Erwiniaceae</taxon>
        <taxon>Pantoea</taxon>
    </lineage>
</organism>
<evidence type="ECO:0000256" key="1">
    <source>
        <dbReference type="SAM" id="Phobius"/>
    </source>
</evidence>
<reference evidence="2 3" key="1">
    <citation type="submission" date="2018-05" db="EMBL/GenBank/DDBJ databases">
        <title>Genomic Encyclopedia of Type Strains, Phase IV (KMG-V): Genome sequencing to study the core and pangenomes of soil and plant-associated prokaryotes.</title>
        <authorList>
            <person name="Whitman W."/>
        </authorList>
    </citation>
    <scope>NUCLEOTIDE SEQUENCE [LARGE SCALE GENOMIC DNA]</scope>
    <source>
        <strain evidence="2 3">PNA 200-10</strain>
    </source>
</reference>
<proteinExistence type="predicted"/>
<accession>A0A2V2BES8</accession>
<dbReference type="EMBL" id="QGHF01000014">
    <property type="protein sequence ID" value="PWK93615.1"/>
    <property type="molecule type" value="Genomic_DNA"/>
</dbReference>
<dbReference type="Proteomes" id="UP000245981">
    <property type="component" value="Unassembled WGS sequence"/>
</dbReference>